<dbReference type="STRING" id="223184.AS25_02975"/>
<evidence type="ECO:0008006" key="14">
    <source>
        <dbReference type="Google" id="ProtNLM"/>
    </source>
</evidence>
<evidence type="ECO:0000256" key="2">
    <source>
        <dbReference type="ARBA" id="ARBA00003215"/>
    </source>
</evidence>
<evidence type="ECO:0000256" key="5">
    <source>
        <dbReference type="ARBA" id="ARBA00022723"/>
    </source>
</evidence>
<dbReference type="EMBL" id="JROM01000016">
    <property type="protein sequence ID" value="KHE74804.1"/>
    <property type="molecule type" value="Genomic_DNA"/>
</dbReference>
<keyword evidence="6" id="KW-0378">Hydrolase</keyword>
<proteinExistence type="inferred from homology"/>
<comment type="catalytic activity">
    <reaction evidence="1">
        <text>inosine + phosphate = alpha-D-ribose 1-phosphate + hypoxanthine</text>
        <dbReference type="Rhea" id="RHEA:27646"/>
        <dbReference type="ChEBI" id="CHEBI:17368"/>
        <dbReference type="ChEBI" id="CHEBI:17596"/>
        <dbReference type="ChEBI" id="CHEBI:43474"/>
        <dbReference type="ChEBI" id="CHEBI:57720"/>
        <dbReference type="EC" id="2.4.2.1"/>
    </reaction>
    <physiologicalReaction direction="left-to-right" evidence="1">
        <dbReference type="Rhea" id="RHEA:27647"/>
    </physiologicalReaction>
</comment>
<evidence type="ECO:0000256" key="8">
    <source>
        <dbReference type="ARBA" id="ARBA00023008"/>
    </source>
</evidence>
<keyword evidence="5" id="KW-0479">Metal-binding</keyword>
<evidence type="ECO:0000256" key="9">
    <source>
        <dbReference type="ARBA" id="ARBA00047989"/>
    </source>
</evidence>
<evidence type="ECO:0000256" key="6">
    <source>
        <dbReference type="ARBA" id="ARBA00022801"/>
    </source>
</evidence>
<keyword evidence="8" id="KW-0186">Copper</keyword>
<evidence type="ECO:0000313" key="13">
    <source>
        <dbReference type="Proteomes" id="UP000030664"/>
    </source>
</evidence>
<dbReference type="Gene3D" id="3.60.140.10">
    <property type="entry name" value="CNF1/YfiH-like putative cysteine hydrolases"/>
    <property type="match status" value="1"/>
</dbReference>
<keyword evidence="4" id="KW-0808">Transferase</keyword>
<organism evidence="12 13">
    <name type="scientific">Kocuria marina</name>
    <dbReference type="NCBI Taxonomy" id="223184"/>
    <lineage>
        <taxon>Bacteria</taxon>
        <taxon>Bacillati</taxon>
        <taxon>Actinomycetota</taxon>
        <taxon>Actinomycetes</taxon>
        <taxon>Micrococcales</taxon>
        <taxon>Micrococcaceae</taxon>
        <taxon>Kocuria</taxon>
    </lineage>
</organism>
<dbReference type="GO" id="GO:0017061">
    <property type="term" value="F:S-methyl-5-thioadenosine phosphorylase activity"/>
    <property type="evidence" value="ECO:0007669"/>
    <property type="project" value="UniProtKB-EC"/>
</dbReference>
<comment type="catalytic activity">
    <reaction evidence="11">
        <text>S-methyl-5'-thioadenosine + phosphate = 5-(methylsulfanyl)-alpha-D-ribose 1-phosphate + adenine</text>
        <dbReference type="Rhea" id="RHEA:11852"/>
        <dbReference type="ChEBI" id="CHEBI:16708"/>
        <dbReference type="ChEBI" id="CHEBI:17509"/>
        <dbReference type="ChEBI" id="CHEBI:43474"/>
        <dbReference type="ChEBI" id="CHEBI:58533"/>
        <dbReference type="EC" id="2.4.2.28"/>
    </reaction>
    <physiologicalReaction direction="left-to-right" evidence="11">
        <dbReference type="Rhea" id="RHEA:11853"/>
    </physiologicalReaction>
</comment>
<dbReference type="eggNOG" id="COG1496">
    <property type="taxonomic scope" value="Bacteria"/>
</dbReference>
<dbReference type="InterPro" id="IPR011324">
    <property type="entry name" value="Cytotoxic_necrot_fac-like_cat"/>
</dbReference>
<evidence type="ECO:0000256" key="1">
    <source>
        <dbReference type="ARBA" id="ARBA00000553"/>
    </source>
</evidence>
<reference evidence="12 13" key="1">
    <citation type="submission" date="2014-09" db="EMBL/GenBank/DDBJ databases">
        <title>High-quality draft genome sequence of Kocuria marina SO9-6, an actinobacterium isolated from a copper mine.</title>
        <authorList>
            <person name="Castro D.B."/>
            <person name="Pereira L.B."/>
            <person name="Silva M.V."/>
            <person name="Silva B.P."/>
            <person name="Zanardi B.R."/>
            <person name="Carlos C."/>
            <person name="Belgini D.R."/>
            <person name="Limache E.G."/>
            <person name="Lacerda G.V."/>
            <person name="Nery M.B."/>
            <person name="Gomes M.B."/>
            <person name="Souza S."/>
            <person name="Silva T.M."/>
            <person name="Rodrigues V.D."/>
            <person name="Paulino L.C."/>
            <person name="Vicentini R."/>
            <person name="Ferraz L.F."/>
            <person name="Ottoboni L.M."/>
        </authorList>
    </citation>
    <scope>NUCLEOTIDE SEQUENCE [LARGE SCALE GENOMIC DNA]</scope>
    <source>
        <strain evidence="12 13">SO9-6</strain>
    </source>
</reference>
<dbReference type="AlphaFoldDB" id="A0A0B0DHR7"/>
<dbReference type="RefSeq" id="WP_035961248.1">
    <property type="nucleotide sequence ID" value="NZ_JROM01000016.1"/>
</dbReference>
<accession>A0A0B0DHR7</accession>
<dbReference type="Pfam" id="PF02578">
    <property type="entry name" value="Cu-oxidase_4"/>
    <property type="match status" value="1"/>
</dbReference>
<comment type="catalytic activity">
    <reaction evidence="9">
        <text>adenosine + H2O + H(+) = inosine + NH4(+)</text>
        <dbReference type="Rhea" id="RHEA:24408"/>
        <dbReference type="ChEBI" id="CHEBI:15377"/>
        <dbReference type="ChEBI" id="CHEBI:15378"/>
        <dbReference type="ChEBI" id="CHEBI:16335"/>
        <dbReference type="ChEBI" id="CHEBI:17596"/>
        <dbReference type="ChEBI" id="CHEBI:28938"/>
        <dbReference type="EC" id="3.5.4.4"/>
    </reaction>
    <physiologicalReaction direction="left-to-right" evidence="9">
        <dbReference type="Rhea" id="RHEA:24409"/>
    </physiologicalReaction>
</comment>
<evidence type="ECO:0000256" key="4">
    <source>
        <dbReference type="ARBA" id="ARBA00022679"/>
    </source>
</evidence>
<dbReference type="SUPFAM" id="SSF64438">
    <property type="entry name" value="CNF1/YfiH-like putative cysteine hydrolases"/>
    <property type="match status" value="1"/>
</dbReference>
<evidence type="ECO:0000313" key="12">
    <source>
        <dbReference type="EMBL" id="KHE74804.1"/>
    </source>
</evidence>
<dbReference type="InterPro" id="IPR038371">
    <property type="entry name" value="Cu_polyphenol_OxRdtase_sf"/>
</dbReference>
<comment type="function">
    <text evidence="2">Purine nucleoside enzyme that catalyzes the phosphorolysis of adenosine and inosine nucleosides, yielding D-ribose 1-phosphate and the respective free bases, adenine and hypoxanthine. Also catalyzes the phosphorolysis of S-methyl-5'-thioadenosine into adenine and S-methyl-5-thio-alpha-D-ribose 1-phosphate. Also has adenosine deaminase activity.</text>
</comment>
<dbReference type="PANTHER" id="PTHR30616">
    <property type="entry name" value="UNCHARACTERIZED PROTEIN YFIH"/>
    <property type="match status" value="1"/>
</dbReference>
<evidence type="ECO:0000256" key="10">
    <source>
        <dbReference type="ARBA" id="ARBA00048968"/>
    </source>
</evidence>
<comment type="similarity">
    <text evidence="3">Belongs to the purine nucleoside phosphorylase YfiH/LACC1 family.</text>
</comment>
<dbReference type="InterPro" id="IPR003730">
    <property type="entry name" value="Cu_polyphenol_OxRdtase"/>
</dbReference>
<comment type="caution">
    <text evidence="12">The sequence shown here is derived from an EMBL/GenBank/DDBJ whole genome shotgun (WGS) entry which is preliminary data.</text>
</comment>
<dbReference type="GO" id="GO:0005507">
    <property type="term" value="F:copper ion binding"/>
    <property type="evidence" value="ECO:0007669"/>
    <property type="project" value="TreeGrafter"/>
</dbReference>
<dbReference type="GO" id="GO:0016787">
    <property type="term" value="F:hydrolase activity"/>
    <property type="evidence" value="ECO:0007669"/>
    <property type="project" value="UniProtKB-KW"/>
</dbReference>
<gene>
    <name evidence="12" type="ORF">AS25_02975</name>
</gene>
<evidence type="ECO:0000256" key="7">
    <source>
        <dbReference type="ARBA" id="ARBA00022833"/>
    </source>
</evidence>
<dbReference type="CDD" id="cd16833">
    <property type="entry name" value="YfiH"/>
    <property type="match status" value="1"/>
</dbReference>
<sequence>MWFRSEHHGVGIAFTDATEGNLATHTGDDPAVVRQRRRTLERELGPGARGVHFVHQVHGTTVHDATGTDAPERAPEADAAVSTDGTPLGILTADCLPVVFVGRTDDDAVAPVLAVAHAGRKGLLDGVLQHTVGALQDRGATGITAWIGPAVCGDCYEVPAEMAEAAEAALPGIATTTAWGTPGLDLPGAADALLRERGVSVATAGTDRKAWCTLEHRALYSYRRDTTPQRLAGLVWARNGRDTE</sequence>
<keyword evidence="7" id="KW-0862">Zinc</keyword>
<evidence type="ECO:0000256" key="3">
    <source>
        <dbReference type="ARBA" id="ARBA00007353"/>
    </source>
</evidence>
<name>A0A0B0DHR7_9MICC</name>
<dbReference type="PANTHER" id="PTHR30616:SF2">
    <property type="entry name" value="PURINE NUCLEOSIDE PHOSPHORYLASE LACC1"/>
    <property type="match status" value="1"/>
</dbReference>
<comment type="catalytic activity">
    <reaction evidence="10">
        <text>adenosine + phosphate = alpha-D-ribose 1-phosphate + adenine</text>
        <dbReference type="Rhea" id="RHEA:27642"/>
        <dbReference type="ChEBI" id="CHEBI:16335"/>
        <dbReference type="ChEBI" id="CHEBI:16708"/>
        <dbReference type="ChEBI" id="CHEBI:43474"/>
        <dbReference type="ChEBI" id="CHEBI:57720"/>
        <dbReference type="EC" id="2.4.2.1"/>
    </reaction>
    <physiologicalReaction direction="left-to-right" evidence="10">
        <dbReference type="Rhea" id="RHEA:27643"/>
    </physiologicalReaction>
</comment>
<dbReference type="Proteomes" id="UP000030664">
    <property type="component" value="Unassembled WGS sequence"/>
</dbReference>
<evidence type="ECO:0000256" key="11">
    <source>
        <dbReference type="ARBA" id="ARBA00049893"/>
    </source>
</evidence>
<protein>
    <recommendedName>
        <fullName evidence="14">Copper oxidase</fullName>
    </recommendedName>
</protein>